<keyword evidence="2" id="KW-1185">Reference proteome</keyword>
<organism evidence="2 3">
    <name type="scientific">Drosophila pseudoobscura pseudoobscura</name>
    <name type="common">Fruit fly</name>
    <dbReference type="NCBI Taxonomy" id="46245"/>
    <lineage>
        <taxon>Eukaryota</taxon>
        <taxon>Metazoa</taxon>
        <taxon>Ecdysozoa</taxon>
        <taxon>Arthropoda</taxon>
        <taxon>Hexapoda</taxon>
        <taxon>Insecta</taxon>
        <taxon>Pterygota</taxon>
        <taxon>Neoptera</taxon>
        <taxon>Endopterygota</taxon>
        <taxon>Diptera</taxon>
        <taxon>Brachycera</taxon>
        <taxon>Muscomorpha</taxon>
        <taxon>Ephydroidea</taxon>
        <taxon>Drosophilidae</taxon>
        <taxon>Drosophila</taxon>
        <taxon>Sophophora</taxon>
    </lineage>
</organism>
<feature type="region of interest" description="Disordered" evidence="1">
    <location>
        <begin position="1"/>
        <end position="67"/>
    </location>
</feature>
<dbReference type="InParanoid" id="A0A6I8UKZ1"/>
<feature type="compositionally biased region" description="Basic residues" evidence="1">
    <location>
        <begin position="1"/>
        <end position="29"/>
    </location>
</feature>
<proteinExistence type="predicted"/>
<sequence>MALKKNVKTRVMPKKKAKTAPVSKKKSQKVSKSSSKQQSQLKTLFRASNFKTTPQSNPVKRQAPVPPNQRVWRKTIVRTKPKKEAKLPRLFRADRRTGLPLDYERTVEHVMNYVNPYIGSRRRRTPEEELEEVMANMFVQLVQHGPDHQDPCEITQKLCSMLQNARKDKGHCNGKCDCQMWKCTNNGRNEGLKQNAALSDFYSACKRGPARTGSPLGPTRKSRFNYNQLKIKST</sequence>
<gene>
    <name evidence="3" type="primary">LOC4817760</name>
</gene>
<evidence type="ECO:0000313" key="3">
    <source>
        <dbReference type="RefSeq" id="XP_001357112.3"/>
    </source>
</evidence>
<evidence type="ECO:0000313" key="2">
    <source>
        <dbReference type="Proteomes" id="UP000001819"/>
    </source>
</evidence>
<reference evidence="3" key="1">
    <citation type="submission" date="2025-08" db="UniProtKB">
        <authorList>
            <consortium name="RefSeq"/>
        </authorList>
    </citation>
    <scope>IDENTIFICATION</scope>
    <source>
        <strain evidence="3">MV-25-SWS-2005</strain>
        <tissue evidence="3">Whole body</tissue>
    </source>
</reference>
<dbReference type="AlphaFoldDB" id="A0A6I8UKZ1"/>
<dbReference type="RefSeq" id="XP_001357112.3">
    <property type="nucleotide sequence ID" value="XM_001357076.4"/>
</dbReference>
<accession>A0A6I8UKZ1</accession>
<feature type="compositionally biased region" description="Low complexity" evidence="1">
    <location>
        <begin position="30"/>
        <end position="40"/>
    </location>
</feature>
<name>A0A6I8UKZ1_DROPS</name>
<evidence type="ECO:0000256" key="1">
    <source>
        <dbReference type="SAM" id="MobiDB-lite"/>
    </source>
</evidence>
<feature type="compositionally biased region" description="Polar residues" evidence="1">
    <location>
        <begin position="49"/>
        <end position="59"/>
    </location>
</feature>
<dbReference type="Proteomes" id="UP000001819">
    <property type="component" value="Chromosome 4"/>
</dbReference>
<protein>
    <submittedName>
        <fullName evidence="3">Uncharacterized protein</fullName>
    </submittedName>
</protein>
<dbReference type="KEGG" id="dpo:4817760"/>